<comment type="function">
    <text evidence="1 13">Essential for recycling GMP and indirectly, cGMP.</text>
</comment>
<evidence type="ECO:0000256" key="9">
    <source>
        <dbReference type="ARBA" id="ARBA00022777"/>
    </source>
</evidence>
<dbReference type="PROSITE" id="PS50052">
    <property type="entry name" value="GUANYLATE_KINASE_2"/>
    <property type="match status" value="1"/>
</dbReference>
<dbReference type="InterPro" id="IPR017665">
    <property type="entry name" value="Guanylate_kinase"/>
</dbReference>
<keyword evidence="6 13" id="KW-0963">Cytoplasm</keyword>
<evidence type="ECO:0000256" key="6">
    <source>
        <dbReference type="ARBA" id="ARBA00022490"/>
    </source>
</evidence>
<dbReference type="CDD" id="cd00071">
    <property type="entry name" value="GMPK"/>
    <property type="match status" value="1"/>
</dbReference>
<feature type="domain" description="Guanylate kinase-like" evidence="14">
    <location>
        <begin position="5"/>
        <end position="183"/>
    </location>
</feature>
<dbReference type="Proteomes" id="UP000233654">
    <property type="component" value="Unassembled WGS sequence"/>
</dbReference>
<evidence type="ECO:0000256" key="1">
    <source>
        <dbReference type="ARBA" id="ARBA00003531"/>
    </source>
</evidence>
<dbReference type="AlphaFoldDB" id="A0A2N3G4W8"/>
<evidence type="ECO:0000256" key="10">
    <source>
        <dbReference type="ARBA" id="ARBA00022840"/>
    </source>
</evidence>
<dbReference type="InterPro" id="IPR008145">
    <property type="entry name" value="GK/Ca_channel_bsu"/>
</dbReference>
<dbReference type="SUPFAM" id="SSF52540">
    <property type="entry name" value="P-loop containing nucleoside triphosphate hydrolases"/>
    <property type="match status" value="1"/>
</dbReference>
<evidence type="ECO:0000256" key="7">
    <source>
        <dbReference type="ARBA" id="ARBA00022679"/>
    </source>
</evidence>
<dbReference type="EC" id="2.7.4.8" evidence="4 13"/>
<dbReference type="Pfam" id="PF00625">
    <property type="entry name" value="Guanylate_kin"/>
    <property type="match status" value="1"/>
</dbReference>
<dbReference type="FunFam" id="3.30.63.10:FF:000005">
    <property type="entry name" value="Guanylate kinase"/>
    <property type="match status" value="1"/>
</dbReference>
<dbReference type="Gene3D" id="3.40.50.300">
    <property type="entry name" value="P-loop containing nucleotide triphosphate hydrolases"/>
    <property type="match status" value="1"/>
</dbReference>
<dbReference type="InterPro" id="IPR008144">
    <property type="entry name" value="Guanylate_kin-like_dom"/>
</dbReference>
<gene>
    <name evidence="13" type="primary">gmk</name>
    <name evidence="15" type="ORF">CVT63_07035</name>
</gene>
<keyword evidence="10 13" id="KW-0067">ATP-binding</keyword>
<comment type="similarity">
    <text evidence="3 13">Belongs to the guanylate kinase family.</text>
</comment>
<evidence type="ECO:0000259" key="14">
    <source>
        <dbReference type="PROSITE" id="PS50052"/>
    </source>
</evidence>
<dbReference type="NCBIfam" id="TIGR03263">
    <property type="entry name" value="guanyl_kin"/>
    <property type="match status" value="1"/>
</dbReference>
<comment type="subcellular location">
    <subcellularLocation>
        <location evidence="2 13">Cytoplasm</location>
    </subcellularLocation>
</comment>
<protein>
    <recommendedName>
        <fullName evidence="5 13">Guanylate kinase</fullName>
        <ecNumber evidence="4 13">2.7.4.8</ecNumber>
    </recommendedName>
    <alternativeName>
        <fullName evidence="11 13">GMP kinase</fullName>
    </alternativeName>
</protein>
<feature type="binding site" evidence="13">
    <location>
        <begin position="12"/>
        <end position="19"/>
    </location>
    <ligand>
        <name>ATP</name>
        <dbReference type="ChEBI" id="CHEBI:30616"/>
    </ligand>
</feature>
<dbReference type="Gene3D" id="3.30.63.10">
    <property type="entry name" value="Guanylate Kinase phosphate binding domain"/>
    <property type="match status" value="1"/>
</dbReference>
<dbReference type="HAMAP" id="MF_00328">
    <property type="entry name" value="Guanylate_kinase"/>
    <property type="match status" value="1"/>
</dbReference>
<evidence type="ECO:0000256" key="5">
    <source>
        <dbReference type="ARBA" id="ARBA00016296"/>
    </source>
</evidence>
<sequence length="187" mass="20985">MSEKGKPFVVSGPSGAGKTTVIKKALEVAPVHLSISATTRRKRRGEVSGVDYVFMSEDEFKRLVDDGAFFEWAEVYGNFYGTLKSQVESVLERGEDVLLELDVVGALTVKRKAPEARLIFIMPSREELLTDRLEGRETDNKNEISARLKVAPRELEVGVRDFDDIIVNDNLDEAVLKLVMILREEKV</sequence>
<reference evidence="15 16" key="1">
    <citation type="journal article" date="2017" name="ISME J.">
        <title>Potential for microbial H2 and metal transformations associated with novel bacteria and archaea in deep terrestrial subsurface sediments.</title>
        <authorList>
            <person name="Hernsdorf A.W."/>
            <person name="Amano Y."/>
            <person name="Miyakawa K."/>
            <person name="Ise K."/>
            <person name="Suzuki Y."/>
            <person name="Anantharaman K."/>
            <person name="Probst A."/>
            <person name="Burstein D."/>
            <person name="Thomas B.C."/>
            <person name="Banfield J.F."/>
        </authorList>
    </citation>
    <scope>NUCLEOTIDE SEQUENCE [LARGE SCALE GENOMIC DNA]</scope>
    <source>
        <strain evidence="15">HGW-Actinobacteria-3</strain>
    </source>
</reference>
<evidence type="ECO:0000256" key="8">
    <source>
        <dbReference type="ARBA" id="ARBA00022741"/>
    </source>
</evidence>
<organism evidence="15 16">
    <name type="scientific">Candidatus Anoxymicrobium japonicum</name>
    <dbReference type="NCBI Taxonomy" id="2013648"/>
    <lineage>
        <taxon>Bacteria</taxon>
        <taxon>Bacillati</taxon>
        <taxon>Actinomycetota</taxon>
        <taxon>Candidatus Geothermincolia</taxon>
        <taxon>Candidatus Geothermincolales</taxon>
        <taxon>Candidatus Anoxymicrobiaceae</taxon>
        <taxon>Candidatus Anoxymicrobium</taxon>
    </lineage>
</organism>
<keyword evidence="8 13" id="KW-0547">Nucleotide-binding</keyword>
<proteinExistence type="inferred from homology"/>
<evidence type="ECO:0000256" key="3">
    <source>
        <dbReference type="ARBA" id="ARBA00005790"/>
    </source>
</evidence>
<dbReference type="GO" id="GO:0005829">
    <property type="term" value="C:cytosol"/>
    <property type="evidence" value="ECO:0007669"/>
    <property type="project" value="TreeGrafter"/>
</dbReference>
<evidence type="ECO:0000256" key="4">
    <source>
        <dbReference type="ARBA" id="ARBA00012961"/>
    </source>
</evidence>
<evidence type="ECO:0000256" key="12">
    <source>
        <dbReference type="ARBA" id="ARBA00048594"/>
    </source>
</evidence>
<dbReference type="EMBL" id="PHEX01000071">
    <property type="protein sequence ID" value="PKQ27624.1"/>
    <property type="molecule type" value="Genomic_DNA"/>
</dbReference>
<evidence type="ECO:0000313" key="15">
    <source>
        <dbReference type="EMBL" id="PKQ27624.1"/>
    </source>
</evidence>
<evidence type="ECO:0000256" key="13">
    <source>
        <dbReference type="HAMAP-Rule" id="MF_00328"/>
    </source>
</evidence>
<name>A0A2N3G4W8_9ACTN</name>
<evidence type="ECO:0000313" key="16">
    <source>
        <dbReference type="Proteomes" id="UP000233654"/>
    </source>
</evidence>
<accession>A0A2N3G4W8</accession>
<evidence type="ECO:0000256" key="11">
    <source>
        <dbReference type="ARBA" id="ARBA00030128"/>
    </source>
</evidence>
<comment type="catalytic activity">
    <reaction evidence="12 13">
        <text>GMP + ATP = GDP + ADP</text>
        <dbReference type="Rhea" id="RHEA:20780"/>
        <dbReference type="ChEBI" id="CHEBI:30616"/>
        <dbReference type="ChEBI" id="CHEBI:58115"/>
        <dbReference type="ChEBI" id="CHEBI:58189"/>
        <dbReference type="ChEBI" id="CHEBI:456216"/>
        <dbReference type="EC" id="2.7.4.8"/>
    </reaction>
</comment>
<evidence type="ECO:0000256" key="2">
    <source>
        <dbReference type="ARBA" id="ARBA00004496"/>
    </source>
</evidence>
<keyword evidence="9 13" id="KW-0418">Kinase</keyword>
<dbReference type="GO" id="GO:0004385">
    <property type="term" value="F:GMP kinase activity"/>
    <property type="evidence" value="ECO:0007669"/>
    <property type="project" value="UniProtKB-UniRule"/>
</dbReference>
<dbReference type="PROSITE" id="PS00856">
    <property type="entry name" value="GUANYLATE_KINASE_1"/>
    <property type="match status" value="1"/>
</dbReference>
<dbReference type="InterPro" id="IPR020590">
    <property type="entry name" value="Guanylate_kinase_CS"/>
</dbReference>
<dbReference type="PANTHER" id="PTHR23117">
    <property type="entry name" value="GUANYLATE KINASE-RELATED"/>
    <property type="match status" value="1"/>
</dbReference>
<dbReference type="PANTHER" id="PTHR23117:SF13">
    <property type="entry name" value="GUANYLATE KINASE"/>
    <property type="match status" value="1"/>
</dbReference>
<dbReference type="GO" id="GO:0005524">
    <property type="term" value="F:ATP binding"/>
    <property type="evidence" value="ECO:0007669"/>
    <property type="project" value="UniProtKB-UniRule"/>
</dbReference>
<keyword evidence="7 13" id="KW-0808">Transferase</keyword>
<dbReference type="InterPro" id="IPR027417">
    <property type="entry name" value="P-loop_NTPase"/>
</dbReference>
<comment type="caution">
    <text evidence="15">The sequence shown here is derived from an EMBL/GenBank/DDBJ whole genome shotgun (WGS) entry which is preliminary data.</text>
</comment>
<dbReference type="SMART" id="SM00072">
    <property type="entry name" value="GuKc"/>
    <property type="match status" value="1"/>
</dbReference>